<dbReference type="GO" id="GO:0004674">
    <property type="term" value="F:protein serine/threonine kinase activity"/>
    <property type="evidence" value="ECO:0007669"/>
    <property type="project" value="UniProtKB-UniRule"/>
</dbReference>
<dbReference type="Proteomes" id="UP000029120">
    <property type="component" value="Unassembled WGS sequence"/>
</dbReference>
<organism evidence="2 3">
    <name type="scientific">Arabis alpina</name>
    <name type="common">Alpine rock-cress</name>
    <dbReference type="NCBI Taxonomy" id="50452"/>
    <lineage>
        <taxon>Eukaryota</taxon>
        <taxon>Viridiplantae</taxon>
        <taxon>Streptophyta</taxon>
        <taxon>Embryophyta</taxon>
        <taxon>Tracheophyta</taxon>
        <taxon>Spermatophyta</taxon>
        <taxon>Magnoliopsida</taxon>
        <taxon>eudicotyledons</taxon>
        <taxon>Gunneridae</taxon>
        <taxon>Pentapetalae</taxon>
        <taxon>rosids</taxon>
        <taxon>malvids</taxon>
        <taxon>Brassicales</taxon>
        <taxon>Brassicaceae</taxon>
        <taxon>Arabideae</taxon>
        <taxon>Arabis</taxon>
    </lineage>
</organism>
<dbReference type="GO" id="GO:0106310">
    <property type="term" value="F:protein serine kinase activity"/>
    <property type="evidence" value="ECO:0007669"/>
    <property type="project" value="UniProtKB-UniRule"/>
</dbReference>
<keyword evidence="1" id="KW-1003">Cell membrane</keyword>
<comment type="catalytic activity">
    <reaction evidence="1">
        <text>L-seryl-[protein] + ATP = O-phospho-L-seryl-[protein] + ADP + H(+)</text>
        <dbReference type="Rhea" id="RHEA:17989"/>
        <dbReference type="Rhea" id="RHEA-COMP:9863"/>
        <dbReference type="Rhea" id="RHEA-COMP:11604"/>
        <dbReference type="ChEBI" id="CHEBI:15378"/>
        <dbReference type="ChEBI" id="CHEBI:29999"/>
        <dbReference type="ChEBI" id="CHEBI:30616"/>
        <dbReference type="ChEBI" id="CHEBI:83421"/>
        <dbReference type="ChEBI" id="CHEBI:456216"/>
        <dbReference type="EC" id="2.7.11.1"/>
    </reaction>
</comment>
<dbReference type="InterPro" id="IPR045845">
    <property type="entry name" value="BSK"/>
</dbReference>
<sequence length="76" mass="8344">NVALPSVYARRCLSSIFCNEPKAAFEDANKAINVYPDWPVGYFLRSVISAQNGKATESAGFFKEATLLEQKSMAPN</sequence>
<comment type="subunit">
    <text evidence="1">Interacts with BRI1.</text>
</comment>
<dbReference type="AlphaFoldDB" id="A0A087FWX3"/>
<dbReference type="InterPro" id="IPR011990">
    <property type="entry name" value="TPR-like_helical_dom_sf"/>
</dbReference>
<reference evidence="3" key="1">
    <citation type="journal article" date="2015" name="Nat. Plants">
        <title>Genome expansion of Arabis alpina linked with retrotransposition and reduced symmetric DNA methylation.</title>
        <authorList>
            <person name="Willing E.M."/>
            <person name="Rawat V."/>
            <person name="Mandakova T."/>
            <person name="Maumus F."/>
            <person name="James G.V."/>
            <person name="Nordstroem K.J."/>
            <person name="Becker C."/>
            <person name="Warthmann N."/>
            <person name="Chica C."/>
            <person name="Szarzynska B."/>
            <person name="Zytnicki M."/>
            <person name="Albani M.C."/>
            <person name="Kiefer C."/>
            <person name="Bergonzi S."/>
            <person name="Castaings L."/>
            <person name="Mateos J.L."/>
            <person name="Berns M.C."/>
            <person name="Bujdoso N."/>
            <person name="Piofczyk T."/>
            <person name="de Lorenzo L."/>
            <person name="Barrero-Sicilia C."/>
            <person name="Mateos I."/>
            <person name="Piednoel M."/>
            <person name="Hagmann J."/>
            <person name="Chen-Min-Tao R."/>
            <person name="Iglesias-Fernandez R."/>
            <person name="Schuster S.C."/>
            <person name="Alonso-Blanco C."/>
            <person name="Roudier F."/>
            <person name="Carbonero P."/>
            <person name="Paz-Ares J."/>
            <person name="Davis S.J."/>
            <person name="Pecinka A."/>
            <person name="Quesneville H."/>
            <person name="Colot V."/>
            <person name="Lysak M.A."/>
            <person name="Weigel D."/>
            <person name="Coupland G."/>
            <person name="Schneeberger K."/>
        </authorList>
    </citation>
    <scope>NUCLEOTIDE SEQUENCE [LARGE SCALE GENOMIC DNA]</scope>
    <source>
        <strain evidence="3">cv. Pajares</strain>
    </source>
</reference>
<dbReference type="GO" id="GO:0005886">
    <property type="term" value="C:plasma membrane"/>
    <property type="evidence" value="ECO:0007669"/>
    <property type="project" value="UniProtKB-SubCell"/>
</dbReference>
<dbReference type="GO" id="GO:0005524">
    <property type="term" value="F:ATP binding"/>
    <property type="evidence" value="ECO:0007669"/>
    <property type="project" value="UniProtKB-UniRule"/>
</dbReference>
<protein>
    <recommendedName>
        <fullName evidence="1">Serine/threonine-protein kinase BSK</fullName>
        <ecNumber evidence="1">2.7.11.1</ecNumber>
    </recommendedName>
    <alternativeName>
        <fullName evidence="1">Brassinosteroid-signaling kinase</fullName>
    </alternativeName>
</protein>
<keyword evidence="1" id="KW-0808">Transferase</keyword>
<dbReference type="PANTHER" id="PTHR45863">
    <property type="entry name" value="SERINE/THREONINE-PROTEIN KINASE BSK5"/>
    <property type="match status" value="1"/>
</dbReference>
<feature type="non-terminal residue" evidence="2">
    <location>
        <position position="1"/>
    </location>
</feature>
<comment type="catalytic activity">
    <reaction evidence="1">
        <text>L-threonyl-[protein] + ATP = O-phospho-L-threonyl-[protein] + ADP + H(+)</text>
        <dbReference type="Rhea" id="RHEA:46608"/>
        <dbReference type="Rhea" id="RHEA-COMP:11060"/>
        <dbReference type="Rhea" id="RHEA-COMP:11605"/>
        <dbReference type="ChEBI" id="CHEBI:15378"/>
        <dbReference type="ChEBI" id="CHEBI:30013"/>
        <dbReference type="ChEBI" id="CHEBI:30616"/>
        <dbReference type="ChEBI" id="CHEBI:61977"/>
        <dbReference type="ChEBI" id="CHEBI:456216"/>
        <dbReference type="EC" id="2.7.11.1"/>
    </reaction>
</comment>
<keyword evidence="3" id="KW-1185">Reference proteome</keyword>
<evidence type="ECO:0000256" key="1">
    <source>
        <dbReference type="RuleBase" id="RU369005"/>
    </source>
</evidence>
<keyword evidence="1" id="KW-0472">Membrane</keyword>
<accession>A0A087FWX3</accession>
<dbReference type="Gene3D" id="1.25.40.10">
    <property type="entry name" value="Tetratricopeptide repeat domain"/>
    <property type="match status" value="1"/>
</dbReference>
<keyword evidence="1" id="KW-0418">Kinase</keyword>
<proteinExistence type="inferred from homology"/>
<dbReference type="SUPFAM" id="SSF48452">
    <property type="entry name" value="TPR-like"/>
    <property type="match status" value="1"/>
</dbReference>
<name>A0A087FWX3_ARAAL</name>
<dbReference type="EMBL" id="KL992327">
    <property type="protein sequence ID" value="KFK22125.1"/>
    <property type="molecule type" value="Genomic_DNA"/>
</dbReference>
<dbReference type="PANTHER" id="PTHR45863:SF10">
    <property type="entry name" value="SERINE_THREONINE-PROTEIN KINASE BSK-RELATED"/>
    <property type="match status" value="1"/>
</dbReference>
<comment type="similarity">
    <text evidence="1">Belongs to the protein kinase superfamily. Ser/Thr protein kinase family.</text>
</comment>
<keyword evidence="1" id="KW-0723">Serine/threonine-protein kinase</keyword>
<keyword evidence="1" id="KW-0519">Myristate</keyword>
<gene>
    <name evidence="2" type="ORF">AALP_AAs50635U000100</name>
</gene>
<keyword evidence="1" id="KW-0547">Nucleotide-binding</keyword>
<keyword evidence="1" id="KW-0449">Lipoprotein</keyword>
<evidence type="ECO:0000313" key="3">
    <source>
        <dbReference type="Proteomes" id="UP000029120"/>
    </source>
</evidence>
<comment type="function">
    <text evidence="1">Serine/threonine kinase that acts as positive regulator of brassinosteroid (BR) signaling downstream of the receptor kinase BRI1.</text>
</comment>
<dbReference type="EC" id="2.7.11.1" evidence="1"/>
<dbReference type="OrthoDB" id="1935829at2759"/>
<keyword evidence="1" id="KW-0067">ATP-binding</keyword>
<evidence type="ECO:0000313" key="2">
    <source>
        <dbReference type="EMBL" id="KFK22125.1"/>
    </source>
</evidence>
<comment type="subcellular location">
    <subcellularLocation>
        <location evidence="1">Cell membrane</location>
        <topology evidence="1">Lipid-anchor</topology>
    </subcellularLocation>
</comment>
<dbReference type="GO" id="GO:0009742">
    <property type="term" value="P:brassinosteroid mediated signaling pathway"/>
    <property type="evidence" value="ECO:0007669"/>
    <property type="project" value="UniProtKB-UniRule"/>
</dbReference>
<dbReference type="Gramene" id="KFK22125">
    <property type="protein sequence ID" value="KFK22125"/>
    <property type="gene ID" value="AALP_AAs50635U000100"/>
</dbReference>
<keyword evidence="1" id="KW-1070">Brassinosteroid signaling pathway</keyword>